<sequence>MPQIVGKEIGPIGFGLMGMTWRKQPPSEEQSFKALRASLEAGANFWNAGEFYGTPEFNSLTLLNKYFTMYPEDAEKVVLSIKGGLVNMKPNGTPEGVKTSIENCLRLLDGKKSIDIFECARVDKNTPIETTMKALEEFVKAGKIGGIALSEVSADSVKRAAKVTKIVAVEVELSLWSTDILSNGVAAACAENNIPVVAYSPMGRGMLTGQIKSPDDIPEGDMRKTMPRFLPENFSRNLDLVKELENLAKQNGCTPAQLALAWTRSISKRNGNPEIIPIPGATTAERVFENSKDVTLSSEELKAIESILSSFSVAGQRYDSHGMAHVEG</sequence>
<protein>
    <recommendedName>
        <fullName evidence="2">NADP-dependent oxidoreductase domain-containing protein</fullName>
    </recommendedName>
</protein>
<dbReference type="AlphaFoldDB" id="A0A8H8BUQ0"/>
<dbReference type="Pfam" id="PF00248">
    <property type="entry name" value="Aldo_ket_red"/>
    <property type="match status" value="1"/>
</dbReference>
<dbReference type="InterPro" id="IPR036812">
    <property type="entry name" value="NAD(P)_OxRdtase_dom_sf"/>
</dbReference>
<dbReference type="InterPro" id="IPR050791">
    <property type="entry name" value="Aldo-Keto_reductase"/>
</dbReference>
<reference evidence="3" key="1">
    <citation type="submission" date="2021-02" db="EMBL/GenBank/DDBJ databases">
        <title>Genome sequence Cadophora malorum strain M34.</title>
        <authorList>
            <person name="Stefanovic E."/>
            <person name="Vu D."/>
            <person name="Scully C."/>
            <person name="Dijksterhuis J."/>
            <person name="Roader J."/>
            <person name="Houbraken J."/>
        </authorList>
    </citation>
    <scope>NUCLEOTIDE SEQUENCE</scope>
    <source>
        <strain evidence="3">M34</strain>
    </source>
</reference>
<dbReference type="EMBL" id="JAFJYH010000021">
    <property type="protein sequence ID" value="KAG4424389.1"/>
    <property type="molecule type" value="Genomic_DNA"/>
</dbReference>
<dbReference type="InterPro" id="IPR023210">
    <property type="entry name" value="NADP_OxRdtase_dom"/>
</dbReference>
<gene>
    <name evidence="3" type="ORF">IFR04_002445</name>
</gene>
<dbReference type="PANTHER" id="PTHR43625">
    <property type="entry name" value="AFLATOXIN B1 ALDEHYDE REDUCTASE"/>
    <property type="match status" value="1"/>
</dbReference>
<comment type="caution">
    <text evidence="3">The sequence shown here is derived from an EMBL/GenBank/DDBJ whole genome shotgun (WGS) entry which is preliminary data.</text>
</comment>
<name>A0A8H8BUQ0_9HELO</name>
<dbReference type="CDD" id="cd19077">
    <property type="entry name" value="AKR_AKR8A1-2"/>
    <property type="match status" value="1"/>
</dbReference>
<dbReference type="Gene3D" id="3.20.20.100">
    <property type="entry name" value="NADP-dependent oxidoreductase domain"/>
    <property type="match status" value="1"/>
</dbReference>
<dbReference type="GO" id="GO:0005737">
    <property type="term" value="C:cytoplasm"/>
    <property type="evidence" value="ECO:0007669"/>
    <property type="project" value="TreeGrafter"/>
</dbReference>
<evidence type="ECO:0000313" key="3">
    <source>
        <dbReference type="EMBL" id="KAG4424389.1"/>
    </source>
</evidence>
<dbReference type="SUPFAM" id="SSF51430">
    <property type="entry name" value="NAD(P)-linked oxidoreductase"/>
    <property type="match status" value="1"/>
</dbReference>
<evidence type="ECO:0000313" key="4">
    <source>
        <dbReference type="Proteomes" id="UP000664132"/>
    </source>
</evidence>
<keyword evidence="1" id="KW-0560">Oxidoreductase</keyword>
<feature type="domain" description="NADP-dependent oxidoreductase" evidence="2">
    <location>
        <begin position="11"/>
        <end position="308"/>
    </location>
</feature>
<dbReference type="Proteomes" id="UP000664132">
    <property type="component" value="Unassembled WGS sequence"/>
</dbReference>
<dbReference type="GO" id="GO:0016491">
    <property type="term" value="F:oxidoreductase activity"/>
    <property type="evidence" value="ECO:0007669"/>
    <property type="project" value="UniProtKB-KW"/>
</dbReference>
<dbReference type="PANTHER" id="PTHR43625:SF78">
    <property type="entry name" value="PYRIDOXAL REDUCTASE-RELATED"/>
    <property type="match status" value="1"/>
</dbReference>
<organism evidence="3 4">
    <name type="scientific">Cadophora malorum</name>
    <dbReference type="NCBI Taxonomy" id="108018"/>
    <lineage>
        <taxon>Eukaryota</taxon>
        <taxon>Fungi</taxon>
        <taxon>Dikarya</taxon>
        <taxon>Ascomycota</taxon>
        <taxon>Pezizomycotina</taxon>
        <taxon>Leotiomycetes</taxon>
        <taxon>Helotiales</taxon>
        <taxon>Ploettnerulaceae</taxon>
        <taxon>Cadophora</taxon>
    </lineage>
</organism>
<proteinExistence type="predicted"/>
<accession>A0A8H8BUQ0</accession>
<evidence type="ECO:0000259" key="2">
    <source>
        <dbReference type="Pfam" id="PF00248"/>
    </source>
</evidence>
<keyword evidence="4" id="KW-1185">Reference proteome</keyword>
<evidence type="ECO:0000256" key="1">
    <source>
        <dbReference type="ARBA" id="ARBA00023002"/>
    </source>
</evidence>
<dbReference type="OrthoDB" id="37537at2759"/>